<keyword evidence="2" id="KW-0812">Transmembrane</keyword>
<reference evidence="3 4" key="1">
    <citation type="submission" date="2024-01" db="EMBL/GenBank/DDBJ databases">
        <title>The genomes of 5 underutilized Papilionoideae crops provide insights into root nodulation and disease resistanc.</title>
        <authorList>
            <person name="Jiang F."/>
        </authorList>
    </citation>
    <scope>NUCLEOTIDE SEQUENCE [LARGE SCALE GENOMIC DNA]</scope>
    <source>
        <strain evidence="3">LVBAO_FW01</strain>
        <tissue evidence="3">Leaves</tissue>
    </source>
</reference>
<feature type="compositionally biased region" description="Basic residues" evidence="1">
    <location>
        <begin position="191"/>
        <end position="200"/>
    </location>
</feature>
<dbReference type="EMBL" id="JAYMYQ010000028">
    <property type="protein sequence ID" value="KAK7298378.1"/>
    <property type="molecule type" value="Genomic_DNA"/>
</dbReference>
<evidence type="ECO:0000256" key="1">
    <source>
        <dbReference type="SAM" id="MobiDB-lite"/>
    </source>
</evidence>
<dbReference type="AlphaFoldDB" id="A0AAN9JIL3"/>
<protein>
    <recommendedName>
        <fullName evidence="5">Transmembrane protein</fullName>
    </recommendedName>
</protein>
<evidence type="ECO:0000313" key="3">
    <source>
        <dbReference type="EMBL" id="KAK7298378.1"/>
    </source>
</evidence>
<feature type="region of interest" description="Disordered" evidence="1">
    <location>
        <begin position="239"/>
        <end position="268"/>
    </location>
</feature>
<organism evidence="3 4">
    <name type="scientific">Canavalia gladiata</name>
    <name type="common">Sword bean</name>
    <name type="synonym">Dolichos gladiatus</name>
    <dbReference type="NCBI Taxonomy" id="3824"/>
    <lineage>
        <taxon>Eukaryota</taxon>
        <taxon>Viridiplantae</taxon>
        <taxon>Streptophyta</taxon>
        <taxon>Embryophyta</taxon>
        <taxon>Tracheophyta</taxon>
        <taxon>Spermatophyta</taxon>
        <taxon>Magnoliopsida</taxon>
        <taxon>eudicotyledons</taxon>
        <taxon>Gunneridae</taxon>
        <taxon>Pentapetalae</taxon>
        <taxon>rosids</taxon>
        <taxon>fabids</taxon>
        <taxon>Fabales</taxon>
        <taxon>Fabaceae</taxon>
        <taxon>Papilionoideae</taxon>
        <taxon>50 kb inversion clade</taxon>
        <taxon>NPAAA clade</taxon>
        <taxon>indigoferoid/millettioid clade</taxon>
        <taxon>Phaseoleae</taxon>
        <taxon>Canavalia</taxon>
    </lineage>
</organism>
<name>A0AAN9JIL3_CANGL</name>
<sequence>MYQRESRSKKSKALGTKLSSRPLLKSLRLAIPFALSGELLQSQDVMLTKRTTLSLFYLLLSVPAFFFLAIDVDSTANGIKEKLALEEVGASHSSALSLAKDNFLTADSQAAYSRTERPFSLTPVLRLPVVSALTGKTSFKMGILRQERWQQEDEKPSPLNQVSVKFLSFLCWRRKLTGGEGGSPIGPRMLPPKRRRKRNQPRGQPEHKIANTQKEKEGHVAKPRKAVWVREQEARCVRTGEKEAVFQPSGKKTVSASRSTLSDTDPFF</sequence>
<feature type="compositionally biased region" description="Basic and acidic residues" evidence="1">
    <location>
        <begin position="204"/>
        <end position="220"/>
    </location>
</feature>
<keyword evidence="2" id="KW-1133">Transmembrane helix</keyword>
<feature type="compositionally biased region" description="Polar residues" evidence="1">
    <location>
        <begin position="250"/>
        <end position="268"/>
    </location>
</feature>
<evidence type="ECO:0008006" key="5">
    <source>
        <dbReference type="Google" id="ProtNLM"/>
    </source>
</evidence>
<proteinExistence type="predicted"/>
<keyword evidence="2" id="KW-0472">Membrane</keyword>
<feature type="transmembrane region" description="Helical" evidence="2">
    <location>
        <begin position="52"/>
        <end position="70"/>
    </location>
</feature>
<gene>
    <name evidence="3" type="ORF">VNO77_46837</name>
</gene>
<accession>A0AAN9JIL3</accession>
<evidence type="ECO:0000313" key="4">
    <source>
        <dbReference type="Proteomes" id="UP001367508"/>
    </source>
</evidence>
<feature type="region of interest" description="Disordered" evidence="1">
    <location>
        <begin position="180"/>
        <end position="225"/>
    </location>
</feature>
<keyword evidence="4" id="KW-1185">Reference proteome</keyword>
<dbReference type="Proteomes" id="UP001367508">
    <property type="component" value="Unassembled WGS sequence"/>
</dbReference>
<comment type="caution">
    <text evidence="3">The sequence shown here is derived from an EMBL/GenBank/DDBJ whole genome shotgun (WGS) entry which is preliminary data.</text>
</comment>
<evidence type="ECO:0000256" key="2">
    <source>
        <dbReference type="SAM" id="Phobius"/>
    </source>
</evidence>